<keyword evidence="4" id="KW-1185">Reference proteome</keyword>
<dbReference type="SUPFAM" id="SSF54637">
    <property type="entry name" value="Thioesterase/thiol ester dehydrase-isomerase"/>
    <property type="match status" value="1"/>
</dbReference>
<evidence type="ECO:0000259" key="2">
    <source>
        <dbReference type="Pfam" id="PF03061"/>
    </source>
</evidence>
<dbReference type="PANTHER" id="PTHR47260:SF7">
    <property type="entry name" value="THIOESTERASE FAMILY PROTEIN (AFU_ORTHOLOGUE AFUA_1G10800)"/>
    <property type="match status" value="1"/>
</dbReference>
<dbReference type="InterPro" id="IPR052061">
    <property type="entry name" value="PTE-AB_protein"/>
</dbReference>
<sequence length="298" mass="32492">MSSSPRLILRASRFCNFPARSPLSHCHRNVLVRTAATTADHAAGPSFLYRAATFIGSALIFTGLGFVMAAAPALETIRFLQSPPSDADTLRMWEPADDDTRGKAKYLDAHPLVVSLRADPDFVESRPHLKIPPAWRPHNLTAGALVGPGRMALPPLGFTEKAGGPRYVQILHAGPDLCGHPGIVHGGFLATALDEGLWRCCFDEDGRNMHMTAKLEIDYKGPTIADQFLVLRGTRTKVEGRKAWVEGHIETLPKKEGEEPVVLVKATALYITPRNASLLAKAYTWKTAETSAQRPGEE</sequence>
<dbReference type="Gene3D" id="3.10.129.10">
    <property type="entry name" value="Hotdog Thioesterase"/>
    <property type="match status" value="1"/>
</dbReference>
<dbReference type="CDD" id="cd03443">
    <property type="entry name" value="PaaI_thioesterase"/>
    <property type="match status" value="1"/>
</dbReference>
<reference evidence="3" key="1">
    <citation type="journal article" date="2023" name="Mol. Plant Microbe Interact.">
        <title>Elucidating the Obligate Nature and Biological Capacity of an Invasive Fungal Corn Pathogen.</title>
        <authorList>
            <person name="MacCready J.S."/>
            <person name="Roggenkamp E.M."/>
            <person name="Gdanetz K."/>
            <person name="Chilvers M.I."/>
        </authorList>
    </citation>
    <scope>NUCLEOTIDE SEQUENCE</scope>
    <source>
        <strain evidence="3">PM02</strain>
    </source>
</reference>
<organism evidence="3 4">
    <name type="scientific">Phyllachora maydis</name>
    <dbReference type="NCBI Taxonomy" id="1825666"/>
    <lineage>
        <taxon>Eukaryota</taxon>
        <taxon>Fungi</taxon>
        <taxon>Dikarya</taxon>
        <taxon>Ascomycota</taxon>
        <taxon>Pezizomycotina</taxon>
        <taxon>Sordariomycetes</taxon>
        <taxon>Sordariomycetidae</taxon>
        <taxon>Phyllachorales</taxon>
        <taxon>Phyllachoraceae</taxon>
        <taxon>Phyllachora</taxon>
    </lineage>
</organism>
<dbReference type="EMBL" id="JAQQPM010000006">
    <property type="protein sequence ID" value="KAK2073164.1"/>
    <property type="molecule type" value="Genomic_DNA"/>
</dbReference>
<dbReference type="Proteomes" id="UP001217918">
    <property type="component" value="Unassembled WGS sequence"/>
</dbReference>
<evidence type="ECO:0000256" key="1">
    <source>
        <dbReference type="SAM" id="Phobius"/>
    </source>
</evidence>
<feature type="domain" description="Thioesterase" evidence="2">
    <location>
        <begin position="182"/>
        <end position="252"/>
    </location>
</feature>
<gene>
    <name evidence="3" type="ORF">P8C59_007462</name>
</gene>
<protein>
    <recommendedName>
        <fullName evidence="2">Thioesterase domain-containing protein</fullName>
    </recommendedName>
</protein>
<evidence type="ECO:0000313" key="3">
    <source>
        <dbReference type="EMBL" id="KAK2073164.1"/>
    </source>
</evidence>
<dbReference type="AlphaFoldDB" id="A0AAD9I9L4"/>
<keyword evidence="1" id="KW-0472">Membrane</keyword>
<name>A0AAD9I9L4_9PEZI</name>
<dbReference type="Pfam" id="PF03061">
    <property type="entry name" value="4HBT"/>
    <property type="match status" value="1"/>
</dbReference>
<dbReference type="PANTHER" id="PTHR47260">
    <property type="entry name" value="UPF0644 PROTEIN PB2B4.06"/>
    <property type="match status" value="1"/>
</dbReference>
<dbReference type="InterPro" id="IPR029069">
    <property type="entry name" value="HotDog_dom_sf"/>
</dbReference>
<keyword evidence="1" id="KW-1133">Transmembrane helix</keyword>
<proteinExistence type="predicted"/>
<feature type="transmembrane region" description="Helical" evidence="1">
    <location>
        <begin position="47"/>
        <end position="71"/>
    </location>
</feature>
<accession>A0AAD9I9L4</accession>
<dbReference type="InterPro" id="IPR006683">
    <property type="entry name" value="Thioestr_dom"/>
</dbReference>
<evidence type="ECO:0000313" key="4">
    <source>
        <dbReference type="Proteomes" id="UP001217918"/>
    </source>
</evidence>
<comment type="caution">
    <text evidence="3">The sequence shown here is derived from an EMBL/GenBank/DDBJ whole genome shotgun (WGS) entry which is preliminary data.</text>
</comment>
<keyword evidence="1" id="KW-0812">Transmembrane</keyword>